<dbReference type="NCBIfam" id="TIGR02050">
    <property type="entry name" value="gshA_cyan_rel"/>
    <property type="match status" value="1"/>
</dbReference>
<comment type="catalytic activity">
    <reaction evidence="4 5">
        <text>L-cysteine + L-glutamate + ATP = gamma-L-glutamyl-L-cysteine + ADP + phosphate + H(+)</text>
        <dbReference type="Rhea" id="RHEA:13285"/>
        <dbReference type="ChEBI" id="CHEBI:15378"/>
        <dbReference type="ChEBI" id="CHEBI:29985"/>
        <dbReference type="ChEBI" id="CHEBI:30616"/>
        <dbReference type="ChEBI" id="CHEBI:35235"/>
        <dbReference type="ChEBI" id="CHEBI:43474"/>
        <dbReference type="ChEBI" id="CHEBI:58173"/>
        <dbReference type="ChEBI" id="CHEBI:456216"/>
        <dbReference type="EC" id="6.3.2.2"/>
    </reaction>
</comment>
<organism evidence="6 7">
    <name type="scientific">Acrocarpospora corrugata</name>
    <dbReference type="NCBI Taxonomy" id="35763"/>
    <lineage>
        <taxon>Bacteria</taxon>
        <taxon>Bacillati</taxon>
        <taxon>Actinomycetota</taxon>
        <taxon>Actinomycetes</taxon>
        <taxon>Streptosporangiales</taxon>
        <taxon>Streptosporangiaceae</taxon>
        <taxon>Acrocarpospora</taxon>
    </lineage>
</organism>
<dbReference type="NCBIfam" id="NF010041">
    <property type="entry name" value="PRK13517.1-1"/>
    <property type="match status" value="1"/>
</dbReference>
<protein>
    <recommendedName>
        <fullName evidence="5">Putative glutamate--cysteine ligase 2</fullName>
        <ecNumber evidence="5">6.3.2.2</ecNumber>
    </recommendedName>
    <alternativeName>
        <fullName evidence="5">Gamma-glutamylcysteine synthetase 2</fullName>
        <shortName evidence="5">GCS 2</shortName>
        <shortName evidence="5">Gamma-GCS 2</shortName>
    </alternativeName>
</protein>
<evidence type="ECO:0000256" key="3">
    <source>
        <dbReference type="ARBA" id="ARBA00022840"/>
    </source>
</evidence>
<reference evidence="6 7" key="1">
    <citation type="submission" date="2019-10" db="EMBL/GenBank/DDBJ databases">
        <title>Whole genome shotgun sequence of Acrocarpospora corrugata NBRC 13972.</title>
        <authorList>
            <person name="Ichikawa N."/>
            <person name="Kimura A."/>
            <person name="Kitahashi Y."/>
            <person name="Komaki H."/>
            <person name="Oguchi A."/>
        </authorList>
    </citation>
    <scope>NUCLEOTIDE SEQUENCE [LARGE SCALE GENOMIC DNA]</scope>
    <source>
        <strain evidence="6 7">NBRC 13972</strain>
    </source>
</reference>
<evidence type="ECO:0000256" key="5">
    <source>
        <dbReference type="HAMAP-Rule" id="MF_01609"/>
    </source>
</evidence>
<dbReference type="GO" id="GO:0042398">
    <property type="term" value="P:modified amino acid biosynthetic process"/>
    <property type="evidence" value="ECO:0007669"/>
    <property type="project" value="InterPro"/>
</dbReference>
<evidence type="ECO:0000256" key="4">
    <source>
        <dbReference type="ARBA" id="ARBA00048819"/>
    </source>
</evidence>
<dbReference type="InterPro" id="IPR011793">
    <property type="entry name" value="YbdK"/>
</dbReference>
<dbReference type="InterPro" id="IPR006336">
    <property type="entry name" value="GCS2"/>
</dbReference>
<keyword evidence="2 5" id="KW-0547">Nucleotide-binding</keyword>
<dbReference type="HAMAP" id="MF_01609">
    <property type="entry name" value="Glu_cys_ligase_2"/>
    <property type="match status" value="1"/>
</dbReference>
<comment type="caution">
    <text evidence="6">The sequence shown here is derived from an EMBL/GenBank/DDBJ whole genome shotgun (WGS) entry which is preliminary data.</text>
</comment>
<dbReference type="GO" id="GO:0004357">
    <property type="term" value="F:glutamate-cysteine ligase activity"/>
    <property type="evidence" value="ECO:0007669"/>
    <property type="project" value="UniProtKB-EC"/>
</dbReference>
<dbReference type="PANTHER" id="PTHR36510">
    <property type="entry name" value="GLUTAMATE--CYSTEINE LIGASE 2-RELATED"/>
    <property type="match status" value="1"/>
</dbReference>
<evidence type="ECO:0000256" key="2">
    <source>
        <dbReference type="ARBA" id="ARBA00022741"/>
    </source>
</evidence>
<dbReference type="EMBL" id="BLAD01000078">
    <property type="protein sequence ID" value="GES04218.1"/>
    <property type="molecule type" value="Genomic_DNA"/>
</dbReference>
<dbReference type="Gene3D" id="3.30.590.20">
    <property type="match status" value="1"/>
</dbReference>
<dbReference type="AlphaFoldDB" id="A0A5M3WCQ4"/>
<keyword evidence="1 5" id="KW-0436">Ligase</keyword>
<sequence>MLTMGVEEEFFIVDPVSRMLASEGLPNMRALLDANPTTPGTYHGFDYEFHMATVETRTDVCRSLRQLRGELRKLRGTLTRTASDAGLSVLSAGTMPTADWRTARLMRKPRYDRCFEHYRDVVQRRITCGCHVHIGIADRELAVHVLNRIQPWLPLFLALSTSSPFYDSADTGYQSFRNPLWAGFPIGGPPPLFDSHADYAEHVGHLLETDALTDTGNLYWDARLGTNFPTLEFRIADACTTVDETILLAGLARALVLTCIDEIQAERPPVRISPPMIKAATWRAARSGLTADLIDPMTAEKVPASAMLDRILQYGQEALKDLGDWEEISSLAARLLASGTSSRRQQRTLTATGHLPDVVDELIMETTRELQ</sequence>
<proteinExistence type="inferred from homology"/>
<keyword evidence="7" id="KW-1185">Reference proteome</keyword>
<comment type="function">
    <text evidence="5">ATP-dependent carboxylate-amine ligase which exhibits weak glutamate--cysteine ligase activity.</text>
</comment>
<dbReference type="Proteomes" id="UP000334990">
    <property type="component" value="Unassembled WGS sequence"/>
</dbReference>
<evidence type="ECO:0000256" key="1">
    <source>
        <dbReference type="ARBA" id="ARBA00022598"/>
    </source>
</evidence>
<dbReference type="InterPro" id="IPR050141">
    <property type="entry name" value="GCL_type2/YbdK_subfam"/>
</dbReference>
<dbReference type="PANTHER" id="PTHR36510:SF1">
    <property type="entry name" value="GLUTAMATE--CYSTEINE LIGASE 2-RELATED"/>
    <property type="match status" value="1"/>
</dbReference>
<gene>
    <name evidence="6" type="ORF">Acor_62860</name>
</gene>
<accession>A0A5M3WCQ4</accession>
<dbReference type="OrthoDB" id="9803842at2"/>
<keyword evidence="3 5" id="KW-0067">ATP-binding</keyword>
<evidence type="ECO:0000313" key="6">
    <source>
        <dbReference type="EMBL" id="GES04218.1"/>
    </source>
</evidence>
<evidence type="ECO:0000313" key="7">
    <source>
        <dbReference type="Proteomes" id="UP000334990"/>
    </source>
</evidence>
<dbReference type="SUPFAM" id="SSF55931">
    <property type="entry name" value="Glutamine synthetase/guanido kinase"/>
    <property type="match status" value="1"/>
</dbReference>
<dbReference type="EC" id="6.3.2.2" evidence="5"/>
<dbReference type="Pfam" id="PF04107">
    <property type="entry name" value="GCS2"/>
    <property type="match status" value="1"/>
</dbReference>
<dbReference type="InterPro" id="IPR014746">
    <property type="entry name" value="Gln_synth/guanido_kin_cat_dom"/>
</dbReference>
<dbReference type="GO" id="GO:0005524">
    <property type="term" value="F:ATP binding"/>
    <property type="evidence" value="ECO:0007669"/>
    <property type="project" value="UniProtKB-KW"/>
</dbReference>
<comment type="similarity">
    <text evidence="5">Belongs to the glutamate--cysteine ligase type 2 family. YbdK subfamily.</text>
</comment>
<name>A0A5M3WCQ4_9ACTN</name>